<comment type="caution">
    <text evidence="2">The sequence shown here is derived from an EMBL/GenBank/DDBJ whole genome shotgun (WGS) entry which is preliminary data.</text>
</comment>
<proteinExistence type="predicted"/>
<dbReference type="SMART" id="SM00530">
    <property type="entry name" value="HTH_XRE"/>
    <property type="match status" value="1"/>
</dbReference>
<dbReference type="InterPro" id="IPR010982">
    <property type="entry name" value="Lambda_DNA-bd_dom_sf"/>
</dbReference>
<reference evidence="2 3" key="1">
    <citation type="submission" date="2022-06" db="EMBL/GenBank/DDBJ databases">
        <title>New Species of the Genus Actinoplanes, ActinopZanes ferrugineus.</title>
        <authorList>
            <person name="Ding P."/>
        </authorList>
    </citation>
    <scope>NUCLEOTIDE SEQUENCE [LARGE SCALE GENOMIC DNA]</scope>
    <source>
        <strain evidence="2 3">TRM88003</strain>
    </source>
</reference>
<dbReference type="EMBL" id="JAMYJR010000028">
    <property type="protein sequence ID" value="MCO8274017.1"/>
    <property type="molecule type" value="Genomic_DNA"/>
</dbReference>
<dbReference type="InterPro" id="IPR041413">
    <property type="entry name" value="MLTR_LBD"/>
</dbReference>
<dbReference type="Gene3D" id="1.10.260.40">
    <property type="entry name" value="lambda repressor-like DNA-binding domains"/>
    <property type="match status" value="1"/>
</dbReference>
<dbReference type="Pfam" id="PF13560">
    <property type="entry name" value="HTH_31"/>
    <property type="match status" value="1"/>
</dbReference>
<accession>A0ABT1DT57</accession>
<evidence type="ECO:0000313" key="2">
    <source>
        <dbReference type="EMBL" id="MCO8274017.1"/>
    </source>
</evidence>
<dbReference type="InterPro" id="IPR001387">
    <property type="entry name" value="Cro/C1-type_HTH"/>
</dbReference>
<keyword evidence="3" id="KW-1185">Reference proteome</keyword>
<protein>
    <submittedName>
        <fullName evidence="2">Helix-turn-helix transcriptional regulator</fullName>
    </submittedName>
</protein>
<dbReference type="Proteomes" id="UP001523369">
    <property type="component" value="Unassembled WGS sequence"/>
</dbReference>
<dbReference type="Pfam" id="PF17765">
    <property type="entry name" value="MLTR_LBD"/>
    <property type="match status" value="1"/>
</dbReference>
<dbReference type="Gene3D" id="3.30.450.180">
    <property type="match status" value="1"/>
</dbReference>
<dbReference type="PANTHER" id="PTHR35010">
    <property type="entry name" value="BLL4672 PROTEIN-RELATED"/>
    <property type="match status" value="1"/>
</dbReference>
<sequence>MDSRRQLGEFLASRRSQVRPAEVGLTGYGDRRRVPGLRREELALLAGVSASYYARLEQGYSQNASPEVLDAIARALRLNDGERRHLHELAAGARARPAARRSAPERMTPELEQLVEAMGDTPALVLGRHSDVLAWNRTGHALFAGHVDPADPDRPRGRPNMARLVFLDEHTRELYADWPAKARAVVGTLRVAAGRRPGDAAIAALVGDLTVRSTEFAEMWAAHRVKTGGDATYVMRHPLVGELTVTQQALTTEQGRTVVVATTERGSPSREAMSLLAHTTTDYRGAESSTRSNWAT</sequence>
<feature type="domain" description="HTH cro/C1-type" evidence="1">
    <location>
        <begin position="36"/>
        <end position="83"/>
    </location>
</feature>
<dbReference type="SUPFAM" id="SSF47413">
    <property type="entry name" value="lambda repressor-like DNA-binding domains"/>
    <property type="match status" value="1"/>
</dbReference>
<evidence type="ECO:0000313" key="3">
    <source>
        <dbReference type="Proteomes" id="UP001523369"/>
    </source>
</evidence>
<organism evidence="2 3">
    <name type="scientific">Paractinoplanes aksuensis</name>
    <dbReference type="NCBI Taxonomy" id="2939490"/>
    <lineage>
        <taxon>Bacteria</taxon>
        <taxon>Bacillati</taxon>
        <taxon>Actinomycetota</taxon>
        <taxon>Actinomycetes</taxon>
        <taxon>Micromonosporales</taxon>
        <taxon>Micromonosporaceae</taxon>
        <taxon>Paractinoplanes</taxon>
    </lineage>
</organism>
<dbReference type="PANTHER" id="PTHR35010:SF2">
    <property type="entry name" value="BLL4672 PROTEIN"/>
    <property type="match status" value="1"/>
</dbReference>
<name>A0ABT1DT57_9ACTN</name>
<gene>
    <name evidence="2" type="ORF">M1L60_25790</name>
</gene>
<dbReference type="RefSeq" id="WP_253240093.1">
    <property type="nucleotide sequence ID" value="NZ_JAMYJR010000028.1"/>
</dbReference>
<evidence type="ECO:0000259" key="1">
    <source>
        <dbReference type="PROSITE" id="PS50943"/>
    </source>
</evidence>
<dbReference type="PROSITE" id="PS50943">
    <property type="entry name" value="HTH_CROC1"/>
    <property type="match status" value="1"/>
</dbReference>
<dbReference type="CDD" id="cd00093">
    <property type="entry name" value="HTH_XRE"/>
    <property type="match status" value="1"/>
</dbReference>